<dbReference type="EMBL" id="BAUU01000054">
    <property type="protein sequence ID" value="GAE32817.1"/>
    <property type="molecule type" value="Genomic_DNA"/>
</dbReference>
<keyword evidence="3" id="KW-1185">Reference proteome</keyword>
<feature type="domain" description="Glycosyl hydrolase family 95 catalytic" evidence="1">
    <location>
        <begin position="1"/>
        <end position="136"/>
    </location>
</feature>
<dbReference type="GO" id="GO:0004560">
    <property type="term" value="F:alpha-L-fucosidase activity"/>
    <property type="evidence" value="ECO:0007669"/>
    <property type="project" value="TreeGrafter"/>
</dbReference>
<evidence type="ECO:0000259" key="1">
    <source>
        <dbReference type="Pfam" id="PF22124"/>
    </source>
</evidence>
<dbReference type="SUPFAM" id="SSF48208">
    <property type="entry name" value="Six-hairpin glycosidases"/>
    <property type="match status" value="1"/>
</dbReference>
<gene>
    <name evidence="2" type="ORF">JCM9152_4398</name>
</gene>
<dbReference type="PANTHER" id="PTHR31084:SF0">
    <property type="entry name" value="ALPHA-L-FUCOSIDASE 2"/>
    <property type="match status" value="1"/>
</dbReference>
<evidence type="ECO:0000313" key="3">
    <source>
        <dbReference type="Proteomes" id="UP000018895"/>
    </source>
</evidence>
<dbReference type="GO" id="GO:0005975">
    <property type="term" value="P:carbohydrate metabolic process"/>
    <property type="evidence" value="ECO:0007669"/>
    <property type="project" value="InterPro"/>
</dbReference>
<dbReference type="PANTHER" id="PTHR31084">
    <property type="entry name" value="ALPHA-L-FUCOSIDASE 2"/>
    <property type="match status" value="1"/>
</dbReference>
<protein>
    <submittedName>
        <fullName evidence="2">Putative large secreted protein</fullName>
    </submittedName>
</protein>
<dbReference type="AlphaFoldDB" id="W4QLN7"/>
<organism evidence="2 3">
    <name type="scientific">Halalkalibacter hemicellulosilyticusJCM 9152</name>
    <dbReference type="NCBI Taxonomy" id="1236971"/>
    <lineage>
        <taxon>Bacteria</taxon>
        <taxon>Bacillati</taxon>
        <taxon>Bacillota</taxon>
        <taxon>Bacilli</taxon>
        <taxon>Bacillales</taxon>
        <taxon>Bacillaceae</taxon>
        <taxon>Halalkalibacter</taxon>
    </lineage>
</organism>
<evidence type="ECO:0000313" key="2">
    <source>
        <dbReference type="EMBL" id="GAE32817.1"/>
    </source>
</evidence>
<comment type="caution">
    <text evidence="2">The sequence shown here is derived from an EMBL/GenBank/DDBJ whole genome shotgun (WGS) entry which is preliminary data.</text>
</comment>
<accession>W4QLN7</accession>
<dbReference type="Pfam" id="PF22124">
    <property type="entry name" value="Glyco_hydro_95_cat"/>
    <property type="match status" value="1"/>
</dbReference>
<proteinExistence type="predicted"/>
<sequence>MRPPWRSNYTVNINTEMNYWPAETCNLEECHEPLFDLIEGISVSGRSTAETHYDCRGWTAHHNLDLWRKTTPAKGSASWAFWPMAGAWLCRHLWDRYLFGRDEEFLATKAYPIMREAALFCLDWLIEDGEGHLVTSLLLRRKIFFLMPKATMCSQYGNYDGYGRHSRVVYVLY</sequence>
<dbReference type="InterPro" id="IPR054363">
    <property type="entry name" value="GH95_cat"/>
</dbReference>
<dbReference type="Gene3D" id="1.50.10.10">
    <property type="match status" value="1"/>
</dbReference>
<dbReference type="InterPro" id="IPR008928">
    <property type="entry name" value="6-hairpin_glycosidase_sf"/>
</dbReference>
<reference evidence="2" key="1">
    <citation type="journal article" date="2014" name="Genome Announc.">
        <title>Draft Genome Sequences of Three Alkaliphilic Bacillus Strains, Bacillus wakoensis JCM 9140T, Bacillus akibai JCM 9157T, and Bacillus hemicellulosilyticus JCM 9152T.</title>
        <authorList>
            <person name="Yuki M."/>
            <person name="Oshima K."/>
            <person name="Suda W."/>
            <person name="Oshida Y."/>
            <person name="Kitamura K."/>
            <person name="Iida T."/>
            <person name="Hattori M."/>
            <person name="Ohkuma M."/>
        </authorList>
    </citation>
    <scope>NUCLEOTIDE SEQUENCE [LARGE SCALE GENOMIC DNA]</scope>
    <source>
        <strain evidence="2">JCM 9152</strain>
    </source>
</reference>
<dbReference type="STRING" id="1236971.JCM9152_4398"/>
<dbReference type="Proteomes" id="UP000018895">
    <property type="component" value="Unassembled WGS sequence"/>
</dbReference>
<dbReference type="InterPro" id="IPR012341">
    <property type="entry name" value="6hp_glycosidase-like_sf"/>
</dbReference>
<name>W4QLN7_9BACI</name>